<dbReference type="EMBL" id="JAMTCJ010000003">
    <property type="protein sequence ID" value="MCP2176965.1"/>
    <property type="molecule type" value="Genomic_DNA"/>
</dbReference>
<feature type="compositionally biased region" description="Polar residues" evidence="1">
    <location>
        <begin position="254"/>
        <end position="278"/>
    </location>
</feature>
<reference evidence="3 4" key="1">
    <citation type="submission" date="2022-06" db="EMBL/GenBank/DDBJ databases">
        <title>Genomic Encyclopedia of Archaeal and Bacterial Type Strains, Phase II (KMG-II): from individual species to whole genera.</title>
        <authorList>
            <person name="Goeker M."/>
        </authorList>
    </citation>
    <scope>NUCLEOTIDE SEQUENCE [LARGE SCALE GENOMIC DNA]</scope>
    <source>
        <strain evidence="3 4">DSM 44693</strain>
    </source>
</reference>
<accession>A0ABT1HFE8</accession>
<dbReference type="Proteomes" id="UP001206895">
    <property type="component" value="Unassembled WGS sequence"/>
</dbReference>
<feature type="compositionally biased region" description="Basic and acidic residues" evidence="1">
    <location>
        <begin position="32"/>
        <end position="44"/>
    </location>
</feature>
<evidence type="ECO:0000313" key="4">
    <source>
        <dbReference type="Proteomes" id="UP001206895"/>
    </source>
</evidence>
<name>A0ABT1HFE8_9NOCA</name>
<sequence length="278" mass="28895">MTVTDGSVTIGDEGPVDDLDEAAATNGRRRADRTGVADRPRENRSPAAQRAIDRRRKRATQRSTATIAGRRRTDENFLRRVTRSPGDLVRRVPFVVLVIGILSVGLGLTLWLSTTAAQDSYELSVAKQNNQDLSDRRDALKKEFEAGNSAPEIAEKATKQGMIPAKDVARLVVGADGRSRVVGEITAATGSPAPSLTGGSTRNTIVPQPGSATGDNPTQNTSTQTAPGADLSGDGAQPSGPIAANVLPQAQAPAATSGSTAVAPQTPGTQTAPSEQAR</sequence>
<evidence type="ECO:0000256" key="2">
    <source>
        <dbReference type="SAM" id="Phobius"/>
    </source>
</evidence>
<protein>
    <recommendedName>
        <fullName evidence="5">Cell division protein FtsL</fullName>
    </recommendedName>
</protein>
<evidence type="ECO:0000256" key="1">
    <source>
        <dbReference type="SAM" id="MobiDB-lite"/>
    </source>
</evidence>
<evidence type="ECO:0008006" key="5">
    <source>
        <dbReference type="Google" id="ProtNLM"/>
    </source>
</evidence>
<gene>
    <name evidence="3" type="ORF">LX13_002793</name>
</gene>
<keyword evidence="2" id="KW-1133">Transmembrane helix</keyword>
<dbReference type="RefSeq" id="WP_253661965.1">
    <property type="nucleotide sequence ID" value="NZ_BAAAJQ010000001.1"/>
</dbReference>
<organism evidence="3 4">
    <name type="scientific">Williamsia maris</name>
    <dbReference type="NCBI Taxonomy" id="72806"/>
    <lineage>
        <taxon>Bacteria</taxon>
        <taxon>Bacillati</taxon>
        <taxon>Actinomycetota</taxon>
        <taxon>Actinomycetes</taxon>
        <taxon>Mycobacteriales</taxon>
        <taxon>Nocardiaceae</taxon>
        <taxon>Williamsia</taxon>
    </lineage>
</organism>
<evidence type="ECO:0000313" key="3">
    <source>
        <dbReference type="EMBL" id="MCP2176965.1"/>
    </source>
</evidence>
<feature type="compositionally biased region" description="Polar residues" evidence="1">
    <location>
        <begin position="188"/>
        <end position="226"/>
    </location>
</feature>
<feature type="region of interest" description="Disordered" evidence="1">
    <location>
        <begin position="1"/>
        <end position="71"/>
    </location>
</feature>
<keyword evidence="2" id="KW-0472">Membrane</keyword>
<keyword evidence="2" id="KW-0812">Transmembrane</keyword>
<feature type="region of interest" description="Disordered" evidence="1">
    <location>
        <begin position="184"/>
        <end position="278"/>
    </location>
</feature>
<comment type="caution">
    <text evidence="3">The sequence shown here is derived from an EMBL/GenBank/DDBJ whole genome shotgun (WGS) entry which is preliminary data.</text>
</comment>
<keyword evidence="4" id="KW-1185">Reference proteome</keyword>
<feature type="transmembrane region" description="Helical" evidence="2">
    <location>
        <begin position="92"/>
        <end position="112"/>
    </location>
</feature>
<proteinExistence type="predicted"/>